<dbReference type="Gene3D" id="3.40.630.30">
    <property type="match status" value="1"/>
</dbReference>
<organism evidence="4 5">
    <name type="scientific">Deinococcus detaillensis</name>
    <dbReference type="NCBI Taxonomy" id="2592048"/>
    <lineage>
        <taxon>Bacteria</taxon>
        <taxon>Thermotogati</taxon>
        <taxon>Deinococcota</taxon>
        <taxon>Deinococci</taxon>
        <taxon>Deinococcales</taxon>
        <taxon>Deinococcaceae</taxon>
        <taxon>Deinococcus</taxon>
    </lineage>
</organism>
<sequence>MNEHRPILREFQPADAAQVAQLVTESVRGHWIYTPEQFKPSSVPQRFRLVAADSEVRATLVVSPFGDAAPSAFRLDFAGDAQSFNALYTLALTRLPQHAPLIGVAREDFSEQMQFFAAAGFRNAWQSWGAHLDLMRFDFAPYQALEERLFVDGYEVEQLANDAPEADWNALYALSLEAVEDAPRNPTTTPDSLSLEELRAMIVREETVFVARFRGQLIGFTRSTVRGEHLDTEHTAVSRPHRNKGLATLLKAQALDSAQEQGCIQASTGGTVMNLPMLKVNHCLGYLPEPMWVTWWLER</sequence>
<dbReference type="AlphaFoldDB" id="A0A553V3X2"/>
<dbReference type="GO" id="GO:0016747">
    <property type="term" value="F:acyltransferase activity, transferring groups other than amino-acyl groups"/>
    <property type="evidence" value="ECO:0007669"/>
    <property type="project" value="InterPro"/>
</dbReference>
<name>A0A553V3X2_9DEIO</name>
<keyword evidence="2" id="KW-0012">Acyltransferase</keyword>
<protein>
    <submittedName>
        <fullName evidence="4">GNAT family N-acetyltransferase</fullName>
    </submittedName>
</protein>
<dbReference type="EMBL" id="VKDB01000003">
    <property type="protein sequence ID" value="TSA87193.1"/>
    <property type="molecule type" value="Genomic_DNA"/>
</dbReference>
<evidence type="ECO:0000259" key="3">
    <source>
        <dbReference type="PROSITE" id="PS51186"/>
    </source>
</evidence>
<gene>
    <name evidence="4" type="ORF">FNU79_04685</name>
</gene>
<dbReference type="RefSeq" id="WP_143719740.1">
    <property type="nucleotide sequence ID" value="NZ_VKDB01000003.1"/>
</dbReference>
<dbReference type="InterPro" id="IPR000182">
    <property type="entry name" value="GNAT_dom"/>
</dbReference>
<feature type="domain" description="N-acetyltransferase" evidence="3">
    <location>
        <begin position="158"/>
        <end position="299"/>
    </location>
</feature>
<evidence type="ECO:0000313" key="4">
    <source>
        <dbReference type="EMBL" id="TSA87193.1"/>
    </source>
</evidence>
<evidence type="ECO:0000256" key="1">
    <source>
        <dbReference type="ARBA" id="ARBA00022679"/>
    </source>
</evidence>
<proteinExistence type="predicted"/>
<dbReference type="SUPFAM" id="SSF55729">
    <property type="entry name" value="Acyl-CoA N-acyltransferases (Nat)"/>
    <property type="match status" value="1"/>
</dbReference>
<comment type="caution">
    <text evidence="4">The sequence shown here is derived from an EMBL/GenBank/DDBJ whole genome shotgun (WGS) entry which is preliminary data.</text>
</comment>
<accession>A0A553V3X2</accession>
<dbReference type="PANTHER" id="PTHR43877:SF1">
    <property type="entry name" value="ACETYLTRANSFERASE"/>
    <property type="match status" value="1"/>
</dbReference>
<dbReference type="CDD" id="cd04301">
    <property type="entry name" value="NAT_SF"/>
    <property type="match status" value="1"/>
</dbReference>
<dbReference type="PROSITE" id="PS51186">
    <property type="entry name" value="GNAT"/>
    <property type="match status" value="1"/>
</dbReference>
<evidence type="ECO:0000256" key="2">
    <source>
        <dbReference type="ARBA" id="ARBA00023315"/>
    </source>
</evidence>
<dbReference type="OrthoDB" id="57316at2"/>
<keyword evidence="1 4" id="KW-0808">Transferase</keyword>
<dbReference type="InterPro" id="IPR016181">
    <property type="entry name" value="Acyl_CoA_acyltransferase"/>
</dbReference>
<dbReference type="InterPro" id="IPR050832">
    <property type="entry name" value="Bact_Acetyltransf"/>
</dbReference>
<reference evidence="4 5" key="1">
    <citation type="submission" date="2019-07" db="EMBL/GenBank/DDBJ databases">
        <title>Deinococcus detaillus sp. nov., isolated from humus soil in Antarctica.</title>
        <authorList>
            <person name="Zhang K."/>
        </authorList>
    </citation>
    <scope>NUCLEOTIDE SEQUENCE [LARGE SCALE GENOMIC DNA]</scope>
    <source>
        <strain evidence="4 5">H1</strain>
    </source>
</reference>
<dbReference type="PANTHER" id="PTHR43877">
    <property type="entry name" value="AMINOALKYLPHOSPHONATE N-ACETYLTRANSFERASE-RELATED-RELATED"/>
    <property type="match status" value="1"/>
</dbReference>
<evidence type="ECO:0000313" key="5">
    <source>
        <dbReference type="Proteomes" id="UP000316092"/>
    </source>
</evidence>
<dbReference type="Proteomes" id="UP000316092">
    <property type="component" value="Unassembled WGS sequence"/>
</dbReference>
<dbReference type="Pfam" id="PF00583">
    <property type="entry name" value="Acetyltransf_1"/>
    <property type="match status" value="1"/>
</dbReference>
<keyword evidence="5" id="KW-1185">Reference proteome</keyword>